<dbReference type="RefSeq" id="WP_102184290.1">
    <property type="nucleotide sequence ID" value="NZ_PNGC01000002.1"/>
</dbReference>
<comment type="caution">
    <text evidence="2">The sequence shown here is derived from an EMBL/GenBank/DDBJ whole genome shotgun (WGS) entry which is preliminary data.</text>
</comment>
<proteinExistence type="predicted"/>
<keyword evidence="1" id="KW-1133">Transmembrane helix</keyword>
<name>A0ABX4UNY9_9ACTO</name>
<keyword evidence="1" id="KW-0472">Membrane</keyword>
<feature type="transmembrane region" description="Helical" evidence="1">
    <location>
        <begin position="47"/>
        <end position="65"/>
    </location>
</feature>
<organism evidence="2 3">
    <name type="scientific">Varibaculum cambriense</name>
    <dbReference type="NCBI Taxonomy" id="184870"/>
    <lineage>
        <taxon>Bacteria</taxon>
        <taxon>Bacillati</taxon>
        <taxon>Actinomycetota</taxon>
        <taxon>Actinomycetes</taxon>
        <taxon>Actinomycetales</taxon>
        <taxon>Actinomycetaceae</taxon>
        <taxon>Varibaculum</taxon>
    </lineage>
</organism>
<evidence type="ECO:0000313" key="3">
    <source>
        <dbReference type="Proteomes" id="UP000243201"/>
    </source>
</evidence>
<dbReference type="EMBL" id="PNGC01000002">
    <property type="protein sequence ID" value="PMB89245.1"/>
    <property type="molecule type" value="Genomic_DNA"/>
</dbReference>
<evidence type="ECO:0000313" key="2">
    <source>
        <dbReference type="EMBL" id="PMB89245.1"/>
    </source>
</evidence>
<keyword evidence="1" id="KW-0812">Transmembrane</keyword>
<sequence>MKSTNHPPRAVFWARRGGLALMLTATAIYMCFFFMTTTETETITAAAAFWGMTAAFLIGAVLLFTPTK</sequence>
<reference evidence="2 3" key="1">
    <citation type="submission" date="2017-09" db="EMBL/GenBank/DDBJ databases">
        <title>Bacterial strain isolated from the female urinary microbiota.</title>
        <authorList>
            <person name="Thomas-White K."/>
            <person name="Kumar N."/>
            <person name="Forster S."/>
            <person name="Putonti C."/>
            <person name="Lawley T."/>
            <person name="Wolfe A.J."/>
        </authorList>
    </citation>
    <scope>NUCLEOTIDE SEQUENCE [LARGE SCALE GENOMIC DNA]</scope>
    <source>
        <strain evidence="2 3">UMB0744</strain>
    </source>
</reference>
<dbReference type="Proteomes" id="UP000243201">
    <property type="component" value="Unassembled WGS sequence"/>
</dbReference>
<keyword evidence="3" id="KW-1185">Reference proteome</keyword>
<gene>
    <name evidence="2" type="ORF">CJ240_05625</name>
</gene>
<feature type="transmembrane region" description="Helical" evidence="1">
    <location>
        <begin position="12"/>
        <end position="35"/>
    </location>
</feature>
<accession>A0ABX4UNY9</accession>
<evidence type="ECO:0000256" key="1">
    <source>
        <dbReference type="SAM" id="Phobius"/>
    </source>
</evidence>
<protein>
    <submittedName>
        <fullName evidence="2">Uncharacterized protein</fullName>
    </submittedName>
</protein>